<feature type="compositionally biased region" description="Low complexity" evidence="1">
    <location>
        <begin position="45"/>
        <end position="61"/>
    </location>
</feature>
<name>A0A2H3K167_WOLCO</name>
<reference evidence="2 3" key="1">
    <citation type="journal article" date="2012" name="Science">
        <title>The Paleozoic origin of enzymatic lignin decomposition reconstructed from 31 fungal genomes.</title>
        <authorList>
            <person name="Floudas D."/>
            <person name="Binder M."/>
            <person name="Riley R."/>
            <person name="Barry K."/>
            <person name="Blanchette R.A."/>
            <person name="Henrissat B."/>
            <person name="Martinez A.T."/>
            <person name="Otillar R."/>
            <person name="Spatafora J.W."/>
            <person name="Yadav J.S."/>
            <person name="Aerts A."/>
            <person name="Benoit I."/>
            <person name="Boyd A."/>
            <person name="Carlson A."/>
            <person name="Copeland A."/>
            <person name="Coutinho P.M."/>
            <person name="de Vries R.P."/>
            <person name="Ferreira P."/>
            <person name="Findley K."/>
            <person name="Foster B."/>
            <person name="Gaskell J."/>
            <person name="Glotzer D."/>
            <person name="Gorecki P."/>
            <person name="Heitman J."/>
            <person name="Hesse C."/>
            <person name="Hori C."/>
            <person name="Igarashi K."/>
            <person name="Jurgens J.A."/>
            <person name="Kallen N."/>
            <person name="Kersten P."/>
            <person name="Kohler A."/>
            <person name="Kuees U."/>
            <person name="Kumar T.K.A."/>
            <person name="Kuo A."/>
            <person name="LaButti K."/>
            <person name="Larrondo L.F."/>
            <person name="Lindquist E."/>
            <person name="Ling A."/>
            <person name="Lombard V."/>
            <person name="Lucas S."/>
            <person name="Lundell T."/>
            <person name="Martin R."/>
            <person name="McLaughlin D.J."/>
            <person name="Morgenstern I."/>
            <person name="Morin E."/>
            <person name="Murat C."/>
            <person name="Nagy L.G."/>
            <person name="Nolan M."/>
            <person name="Ohm R.A."/>
            <person name="Patyshakuliyeva A."/>
            <person name="Rokas A."/>
            <person name="Ruiz-Duenas F.J."/>
            <person name="Sabat G."/>
            <person name="Salamov A."/>
            <person name="Samejima M."/>
            <person name="Schmutz J."/>
            <person name="Slot J.C."/>
            <person name="St John F."/>
            <person name="Stenlid J."/>
            <person name="Sun H."/>
            <person name="Sun S."/>
            <person name="Syed K."/>
            <person name="Tsang A."/>
            <person name="Wiebenga A."/>
            <person name="Young D."/>
            <person name="Pisabarro A."/>
            <person name="Eastwood D.C."/>
            <person name="Martin F."/>
            <person name="Cullen D."/>
            <person name="Grigoriev I.V."/>
            <person name="Hibbett D.S."/>
        </authorList>
    </citation>
    <scope>NUCLEOTIDE SEQUENCE [LARGE SCALE GENOMIC DNA]</scope>
    <source>
        <strain evidence="2 3">MD-104</strain>
    </source>
</reference>
<dbReference type="EMBL" id="KB468168">
    <property type="protein sequence ID" value="PCH44919.1"/>
    <property type="molecule type" value="Genomic_DNA"/>
</dbReference>
<feature type="region of interest" description="Disordered" evidence="1">
    <location>
        <begin position="107"/>
        <end position="158"/>
    </location>
</feature>
<accession>A0A2H3K167</accession>
<protein>
    <submittedName>
        <fullName evidence="2">Uncharacterized protein</fullName>
    </submittedName>
</protein>
<keyword evidence="3" id="KW-1185">Reference proteome</keyword>
<dbReference type="Proteomes" id="UP000218811">
    <property type="component" value="Unassembled WGS sequence"/>
</dbReference>
<feature type="region of interest" description="Disordered" evidence="1">
    <location>
        <begin position="44"/>
        <end position="92"/>
    </location>
</feature>
<proteinExistence type="predicted"/>
<feature type="compositionally biased region" description="Basic and acidic residues" evidence="1">
    <location>
        <begin position="107"/>
        <end position="118"/>
    </location>
</feature>
<evidence type="ECO:0000313" key="2">
    <source>
        <dbReference type="EMBL" id="PCH44919.1"/>
    </source>
</evidence>
<evidence type="ECO:0000256" key="1">
    <source>
        <dbReference type="SAM" id="MobiDB-lite"/>
    </source>
</evidence>
<gene>
    <name evidence="2" type="ORF">WOLCODRAFT_139319</name>
</gene>
<organism evidence="2 3">
    <name type="scientific">Wolfiporia cocos (strain MD-104)</name>
    <name type="common">Brown rot fungus</name>
    <dbReference type="NCBI Taxonomy" id="742152"/>
    <lineage>
        <taxon>Eukaryota</taxon>
        <taxon>Fungi</taxon>
        <taxon>Dikarya</taxon>
        <taxon>Basidiomycota</taxon>
        <taxon>Agaricomycotina</taxon>
        <taxon>Agaricomycetes</taxon>
        <taxon>Polyporales</taxon>
        <taxon>Phaeolaceae</taxon>
        <taxon>Wolfiporia</taxon>
    </lineage>
</organism>
<dbReference type="AlphaFoldDB" id="A0A2H3K167"/>
<evidence type="ECO:0000313" key="3">
    <source>
        <dbReference type="Proteomes" id="UP000218811"/>
    </source>
</evidence>
<sequence>MVCGARCGVSVMLIGCHTIVCPIAALSQNMYCAAHVQPHPISPISSGASEGAGSTEAEASALSEPHSAQRFSSLDDHDGLCKPTVPRHQRRPSITTDSWCVLAHAEQDKIPPTADRRPPTVMGHPSASYPYASPRRLPQGRLLPVCSGTRDSTRHKIR</sequence>